<dbReference type="PANTHER" id="PTHR30121:SF6">
    <property type="entry name" value="SLR6007 PROTEIN"/>
    <property type="match status" value="1"/>
</dbReference>
<dbReference type="InterPro" id="IPR027417">
    <property type="entry name" value="P-loop_NTPase"/>
</dbReference>
<evidence type="ECO:0000313" key="4">
    <source>
        <dbReference type="Proteomes" id="UP000298805"/>
    </source>
</evidence>
<dbReference type="Proteomes" id="UP000272781">
    <property type="component" value="Unassembled WGS sequence"/>
</dbReference>
<keyword evidence="1" id="KW-0614">Plasmid</keyword>
<keyword evidence="4" id="KW-1185">Reference proteome</keyword>
<keyword evidence="1" id="KW-0547">Nucleotide-binding</keyword>
<keyword evidence="1" id="KW-0067">ATP-binding</keyword>
<reference evidence="2 3" key="1">
    <citation type="submission" date="2018-11" db="EMBL/GenBank/DDBJ databases">
        <title>Genomic Encyclopedia of Type Strains, Phase IV (KMG-IV): sequencing the most valuable type-strain genomes for metagenomic binning, comparative biology and taxonomic classification.</title>
        <authorList>
            <person name="Goeker M."/>
        </authorList>
    </citation>
    <scope>NUCLEOTIDE SEQUENCE [LARGE SCALE GENOMIC DNA]</scope>
    <source>
        <strain evidence="2 3">DSM 27783</strain>
    </source>
</reference>
<name>A0AAJ4RB61_9BACT</name>
<dbReference type="PANTHER" id="PTHR30121">
    <property type="entry name" value="UNCHARACTERIZED PROTEIN YJGR-RELATED"/>
    <property type="match status" value="1"/>
</dbReference>
<dbReference type="AlphaFoldDB" id="A0AAJ4RB61"/>
<evidence type="ECO:0000313" key="2">
    <source>
        <dbReference type="EMBL" id="ROR38770.1"/>
    </source>
</evidence>
<geneLocation type="plasmid" evidence="1 4">
    <name>unnamed1</name>
</geneLocation>
<sequence>MGIKSFLKDSAFLIKEITRDCILKKIGDSYLNFSDSFTIVDAGKNYVKTPQKKLYAVEIKGFGNIQRTLSILPQIVKEFAFKQGNIYIFLTKNKVNFEGSYDFVSKSSVYLFSENKALLERIAGFFEAKLLSSKAIIKALLDIFQVNVYKSDFESFGLKTENIIYDKTPAYIDPIGCGFKKIFLEGAYKQVKDYKLYQIVGNTTSLNNINLLDLFKLDWKGYIAITLIINRDIIQRKTKFLVGDVKKFEKNKEIKQEFINFEESLRNKEDNYSIIMANIVAVIDNPKIIADISGFFNSSIYIEKEIFKKSLIYKTPILSRDIDFDFYIAVEDAVPLISQVFKNKELKVKNPKVLRGRDISHNYVSFSFAESATPHFFILGKTRAGKSFFLQKMTSGIIRYDVKINRVNNKEFYMRYFDKGNSAIKFVSKLKESNVSKEVVSIQNLKEFRFSFLDISAKNGVPDFEEVDFSIMIMNMYLEGHDIAPFNAIEIGELKEAINNVFFNGYQGVNLYKLMEDEAYRKVINNLFEAHPELNNEFTKNTDIPLDSDFAFLNKPRIIDLINYLSIKKQSQTIDDMQRNSIENTLLKLKALNSNKLFNGYSSFTLDAAKKFFYFDIDDLKSLGEKEFVPAFWFIFQKLYKQDKQRGKEFKAKGKLPTPVYYYLEEAHSYLKYKSFVSNFSEFAREAAKYNIHLGFISQFAGDLPEDVFRSLGTKIVLPPENIKDALKDLKNMWAENPEYIKFYDEYAKRFYAFVEYERGLFTLNQKISEEEQWLFDSEK</sequence>
<dbReference type="Gene3D" id="3.40.50.300">
    <property type="entry name" value="P-loop containing nucleotide triphosphate hydrolases"/>
    <property type="match status" value="2"/>
</dbReference>
<keyword evidence="2" id="KW-0347">Helicase</keyword>
<gene>
    <name evidence="1" type="ORF">C6V80_09875</name>
    <name evidence="2" type="ORF">EDC58_1985</name>
</gene>
<dbReference type="SUPFAM" id="SSF52540">
    <property type="entry name" value="P-loop containing nucleoside triphosphate hydrolases"/>
    <property type="match status" value="1"/>
</dbReference>
<reference evidence="1 4" key="2">
    <citation type="submission" date="2019-06" db="EMBL/GenBank/DDBJ databases">
        <title>A comparative analysis of the Nautiliaceae.</title>
        <authorList>
            <person name="Grosche A."/>
            <person name="Smedile F."/>
            <person name="Vetriani C."/>
        </authorList>
    </citation>
    <scope>NUCLEOTIDE SEQUENCE [LARGE SCALE GENOMIC DNA]</scope>
    <source>
        <strain evidence="1 4">TB6</strain>
        <plasmid evidence="1 4">unnamed1</plasmid>
    </source>
</reference>
<protein>
    <submittedName>
        <fullName evidence="1">ATP-binding protein</fullName>
    </submittedName>
    <submittedName>
        <fullName evidence="2">DNA helicase HerA-like ATPase</fullName>
    </submittedName>
</protein>
<evidence type="ECO:0000313" key="3">
    <source>
        <dbReference type="Proteomes" id="UP000272781"/>
    </source>
</evidence>
<organism evidence="2 3">
    <name type="scientific">Caminibacter pacificus</name>
    <dbReference type="NCBI Taxonomy" id="1424653"/>
    <lineage>
        <taxon>Bacteria</taxon>
        <taxon>Pseudomonadati</taxon>
        <taxon>Campylobacterota</taxon>
        <taxon>Epsilonproteobacteria</taxon>
        <taxon>Nautiliales</taxon>
        <taxon>Nautiliaceae</taxon>
        <taxon>Caminibacter</taxon>
    </lineage>
</organism>
<proteinExistence type="predicted"/>
<dbReference type="EMBL" id="RJVK01000006">
    <property type="protein sequence ID" value="ROR38770.1"/>
    <property type="molecule type" value="Genomic_DNA"/>
</dbReference>
<dbReference type="GO" id="GO:0005524">
    <property type="term" value="F:ATP binding"/>
    <property type="evidence" value="ECO:0007669"/>
    <property type="project" value="UniProtKB-KW"/>
</dbReference>
<accession>A0AAJ4RB61</accession>
<evidence type="ECO:0000313" key="1">
    <source>
        <dbReference type="EMBL" id="QDD68152.1"/>
    </source>
</evidence>
<dbReference type="EMBL" id="CP040940">
    <property type="protein sequence ID" value="QDD68152.1"/>
    <property type="molecule type" value="Genomic_DNA"/>
</dbReference>
<keyword evidence="2" id="KW-0378">Hydrolase</keyword>
<dbReference type="InterPro" id="IPR051162">
    <property type="entry name" value="T4SS_component"/>
</dbReference>
<dbReference type="Proteomes" id="UP000298805">
    <property type="component" value="Plasmid unnamed1"/>
</dbReference>
<dbReference type="RefSeq" id="WP_123353356.1">
    <property type="nucleotide sequence ID" value="NZ_CP040940.1"/>
</dbReference>
<dbReference type="GO" id="GO:0004386">
    <property type="term" value="F:helicase activity"/>
    <property type="evidence" value="ECO:0007669"/>
    <property type="project" value="UniProtKB-KW"/>
</dbReference>